<dbReference type="Proteomes" id="UP000000851">
    <property type="component" value="Chromosome"/>
</dbReference>
<reference evidence="1 2" key="1">
    <citation type="journal article" date="2009" name="Stand. Genomic Sci.">
        <title>Complete genome sequence of Catenulispora acidiphila type strain (ID 139908).</title>
        <authorList>
            <person name="Copeland A."/>
            <person name="Lapidus A."/>
            <person name="Glavina Del Rio T."/>
            <person name="Nolan M."/>
            <person name="Lucas S."/>
            <person name="Chen F."/>
            <person name="Tice H."/>
            <person name="Cheng J.F."/>
            <person name="Bruce D."/>
            <person name="Goodwin L."/>
            <person name="Pitluck S."/>
            <person name="Mikhailova N."/>
            <person name="Pati A."/>
            <person name="Ivanova N."/>
            <person name="Mavromatis K."/>
            <person name="Chen A."/>
            <person name="Palaniappan K."/>
            <person name="Chain P."/>
            <person name="Land M."/>
            <person name="Hauser L."/>
            <person name="Chang Y.J."/>
            <person name="Jeffries C.D."/>
            <person name="Chertkov O."/>
            <person name="Brettin T."/>
            <person name="Detter J.C."/>
            <person name="Han C."/>
            <person name="Ali Z."/>
            <person name="Tindall B.J."/>
            <person name="Goker M."/>
            <person name="Bristow J."/>
            <person name="Eisen J.A."/>
            <person name="Markowitz V."/>
            <person name="Hugenholtz P."/>
            <person name="Kyrpides N.C."/>
            <person name="Klenk H.P."/>
        </authorList>
    </citation>
    <scope>NUCLEOTIDE SEQUENCE [LARGE SCALE GENOMIC DNA]</scope>
    <source>
        <strain evidence="2">DSM 44928 / JCM 14897 / NBRC 102108 / NRRL B-24433 / ID139908</strain>
    </source>
</reference>
<gene>
    <name evidence="1" type="ordered locus">Caci_2946</name>
</gene>
<keyword evidence="2" id="KW-1185">Reference proteome</keyword>
<dbReference type="HOGENOM" id="CLU_2583270_0_0_11"/>
<dbReference type="InParanoid" id="C7Q2W3"/>
<dbReference type="KEGG" id="cai:Caci_2946"/>
<dbReference type="SUPFAM" id="SSF144020">
    <property type="entry name" value="FdhE-like"/>
    <property type="match status" value="1"/>
</dbReference>
<dbReference type="EMBL" id="CP001700">
    <property type="protein sequence ID" value="ACU71855.1"/>
    <property type="molecule type" value="Genomic_DNA"/>
</dbReference>
<evidence type="ECO:0000313" key="1">
    <source>
        <dbReference type="EMBL" id="ACU71855.1"/>
    </source>
</evidence>
<dbReference type="STRING" id="479433.Caci_2946"/>
<dbReference type="AlphaFoldDB" id="C7Q2W3"/>
<proteinExistence type="predicted"/>
<accession>C7Q2W3</accession>
<protein>
    <submittedName>
        <fullName evidence="1">Uncharacterized protein</fullName>
    </submittedName>
</protein>
<dbReference type="InterPro" id="IPR024064">
    <property type="entry name" value="FdhE-like_sf"/>
</dbReference>
<organism evidence="1 2">
    <name type="scientific">Catenulispora acidiphila (strain DSM 44928 / JCM 14897 / NBRC 102108 / NRRL B-24433 / ID139908)</name>
    <dbReference type="NCBI Taxonomy" id="479433"/>
    <lineage>
        <taxon>Bacteria</taxon>
        <taxon>Bacillati</taxon>
        <taxon>Actinomycetota</taxon>
        <taxon>Actinomycetes</taxon>
        <taxon>Catenulisporales</taxon>
        <taxon>Catenulisporaceae</taxon>
        <taxon>Catenulispora</taxon>
    </lineage>
</organism>
<name>C7Q2W3_CATAD</name>
<evidence type="ECO:0000313" key="2">
    <source>
        <dbReference type="Proteomes" id="UP000000851"/>
    </source>
</evidence>
<dbReference type="RefSeq" id="WP_012787148.1">
    <property type="nucleotide sequence ID" value="NC_013131.1"/>
</dbReference>
<sequence length="80" mass="8795">MTTIAKQVNIRTANRTSALALLVIQAKFAAIAEVEADEFHTCPMCGHATAELFTRIDNRDNAEIEICETCADTEDVSYCN</sequence>